<proteinExistence type="predicted"/>
<keyword evidence="3" id="KW-1185">Reference proteome</keyword>
<comment type="caution">
    <text evidence="2">The sequence shown here is derived from an EMBL/GenBank/DDBJ whole genome shotgun (WGS) entry which is preliminary data.</text>
</comment>
<organism evidence="2 3">
    <name type="scientific">Chelativorans petroleitrophicus</name>
    <dbReference type="NCBI Taxonomy" id="2975484"/>
    <lineage>
        <taxon>Bacteria</taxon>
        <taxon>Pseudomonadati</taxon>
        <taxon>Pseudomonadota</taxon>
        <taxon>Alphaproteobacteria</taxon>
        <taxon>Hyphomicrobiales</taxon>
        <taxon>Phyllobacteriaceae</taxon>
        <taxon>Chelativorans</taxon>
    </lineage>
</organism>
<dbReference type="SUPFAM" id="SSF50199">
    <property type="entry name" value="Staphylococcal nuclease"/>
    <property type="match status" value="1"/>
</dbReference>
<dbReference type="AlphaFoldDB" id="A0A9X2X805"/>
<dbReference type="EMBL" id="JAODNV010000005">
    <property type="protein sequence ID" value="MCT8989355.1"/>
    <property type="molecule type" value="Genomic_DNA"/>
</dbReference>
<dbReference type="PROSITE" id="PS50830">
    <property type="entry name" value="TNASE_3"/>
    <property type="match status" value="1"/>
</dbReference>
<evidence type="ECO:0000313" key="2">
    <source>
        <dbReference type="EMBL" id="MCT8989355.1"/>
    </source>
</evidence>
<dbReference type="SMART" id="SM00318">
    <property type="entry name" value="SNc"/>
    <property type="match status" value="1"/>
</dbReference>
<gene>
    <name evidence="2" type="ORF">NYR54_03455</name>
</gene>
<dbReference type="PANTHER" id="PTHR12302">
    <property type="entry name" value="EBNA2 BINDING PROTEIN P100"/>
    <property type="match status" value="1"/>
</dbReference>
<sequence length="178" mass="19577">MAILALLALATERLDRAALQQIAGRAVVADGDSLTILDERIRIRGIDAPELAQECTRHGNRYACGREARSALVALISGETVICTGRERDRYGRLLARCEADGRDLGRMMVEAGWAVAYGDYEDAEVRARSAAKGLWAGSFQAPSDWRADNRAPEEARHDWLMRLLGLLRQLLWGGGLS</sequence>
<protein>
    <submittedName>
        <fullName evidence="2">Thermonuclease family protein</fullName>
    </submittedName>
</protein>
<evidence type="ECO:0000313" key="3">
    <source>
        <dbReference type="Proteomes" id="UP001149009"/>
    </source>
</evidence>
<dbReference type="InterPro" id="IPR035437">
    <property type="entry name" value="SNase_OB-fold_sf"/>
</dbReference>
<dbReference type="Pfam" id="PF00565">
    <property type="entry name" value="SNase"/>
    <property type="match status" value="1"/>
</dbReference>
<accession>A0A9X2X805</accession>
<feature type="domain" description="TNase-like" evidence="1">
    <location>
        <begin position="28"/>
        <end position="138"/>
    </location>
</feature>
<dbReference type="Gene3D" id="2.40.50.90">
    <property type="match status" value="1"/>
</dbReference>
<dbReference type="RefSeq" id="WP_261514089.1">
    <property type="nucleotide sequence ID" value="NZ_JAODNV010000005.1"/>
</dbReference>
<evidence type="ECO:0000259" key="1">
    <source>
        <dbReference type="PROSITE" id="PS50830"/>
    </source>
</evidence>
<name>A0A9X2X805_9HYPH</name>
<dbReference type="InterPro" id="IPR016071">
    <property type="entry name" value="Staphylococal_nuclease_OB-fold"/>
</dbReference>
<dbReference type="Proteomes" id="UP001149009">
    <property type="component" value="Unassembled WGS sequence"/>
</dbReference>
<reference evidence="2" key="1">
    <citation type="submission" date="2022-08" db="EMBL/GenBank/DDBJ databases">
        <title>Chelativorans sichuanense sp. nov., a paraffin oil-degrading bacterium isolated from a mixture of oil-based drill cuttings and paddy soil.</title>
        <authorList>
            <person name="Yu J."/>
            <person name="Liu H."/>
            <person name="Chen Q."/>
        </authorList>
    </citation>
    <scope>NUCLEOTIDE SEQUENCE</scope>
    <source>
        <strain evidence="2">SCAU 2101</strain>
    </source>
</reference>
<dbReference type="PANTHER" id="PTHR12302:SF26">
    <property type="entry name" value="BLR1266 PROTEIN"/>
    <property type="match status" value="1"/>
</dbReference>